<name>A0A4R7Z9M6_9FIRM</name>
<comment type="caution">
    <text evidence="1">The sequence shown here is derived from an EMBL/GenBank/DDBJ whole genome shotgun (WGS) entry which is preliminary data.</text>
</comment>
<reference evidence="1 2" key="1">
    <citation type="submission" date="2019-03" db="EMBL/GenBank/DDBJ databases">
        <title>Subsurface microbial communities from deep shales in Ohio and West Virginia, USA.</title>
        <authorList>
            <person name="Wrighton K."/>
        </authorList>
    </citation>
    <scope>NUCLEOTIDE SEQUENCE [LARGE SCALE GENOMIC DNA]</scope>
    <source>
        <strain evidence="1 2">MSL9.2</strain>
    </source>
</reference>
<evidence type="ECO:0000313" key="2">
    <source>
        <dbReference type="Proteomes" id="UP000294697"/>
    </source>
</evidence>
<gene>
    <name evidence="1" type="ORF">C8C77_10410</name>
</gene>
<protein>
    <submittedName>
        <fullName evidence="1">Uncharacterized protein</fullName>
    </submittedName>
</protein>
<dbReference type="EMBL" id="SODA01000004">
    <property type="protein sequence ID" value="TDW06622.1"/>
    <property type="molecule type" value="Genomic_DNA"/>
</dbReference>
<dbReference type="OrthoDB" id="9930396at2"/>
<organism evidence="1 2">
    <name type="scientific">Halanaerobium saccharolyticum</name>
    <dbReference type="NCBI Taxonomy" id="43595"/>
    <lineage>
        <taxon>Bacteria</taxon>
        <taxon>Bacillati</taxon>
        <taxon>Bacillota</taxon>
        <taxon>Clostridia</taxon>
        <taxon>Halanaerobiales</taxon>
        <taxon>Halanaerobiaceae</taxon>
        <taxon>Halanaerobium</taxon>
    </lineage>
</organism>
<dbReference type="RefSeq" id="WP_111571527.1">
    <property type="nucleotide sequence ID" value="NZ_QLME01000004.1"/>
</dbReference>
<sequence>MKKIVVELSIGLFLILVFSSNIYAQTQKESLNMLININPYINLEIGEDINISVDQPWQGGEVREASSKLYLKTNTAVELSWETTKLSNEKTGRSLPLGIPIEFIQRLVRGETVKAADQPFGLNTFLINKGNYQDDSLIGRKKENDYSILASELKDGNVLQSSQGYRLEPGVYNFDIIVQYYWARESSWSQITAGEYKGQIIYTVAAVNDGSE</sequence>
<proteinExistence type="predicted"/>
<dbReference type="AlphaFoldDB" id="A0A4R7Z9M6"/>
<accession>A0A4R7Z9M6</accession>
<dbReference type="Proteomes" id="UP000294697">
    <property type="component" value="Unassembled WGS sequence"/>
</dbReference>
<evidence type="ECO:0000313" key="1">
    <source>
        <dbReference type="EMBL" id="TDW06622.1"/>
    </source>
</evidence>